<proteinExistence type="inferred from homology"/>
<dbReference type="AlphaFoldDB" id="A0A956RRD8"/>
<organism evidence="6 7">
    <name type="scientific">Eiseniibacteriota bacterium</name>
    <dbReference type="NCBI Taxonomy" id="2212470"/>
    <lineage>
        <taxon>Bacteria</taxon>
        <taxon>Candidatus Eiseniibacteriota</taxon>
    </lineage>
</organism>
<dbReference type="CDD" id="cd07023">
    <property type="entry name" value="S49_Sppa_N_C"/>
    <property type="match status" value="1"/>
</dbReference>
<dbReference type="GO" id="GO:0008236">
    <property type="term" value="F:serine-type peptidase activity"/>
    <property type="evidence" value="ECO:0007669"/>
    <property type="project" value="UniProtKB-KW"/>
</dbReference>
<reference evidence="6" key="1">
    <citation type="submission" date="2020-04" db="EMBL/GenBank/DDBJ databases">
        <authorList>
            <person name="Zhang T."/>
        </authorList>
    </citation>
    <scope>NUCLEOTIDE SEQUENCE</scope>
    <source>
        <strain evidence="6">HKST-UBA01</strain>
    </source>
</reference>
<feature type="domain" description="Peptidase S49" evidence="5">
    <location>
        <begin position="147"/>
        <end position="295"/>
    </location>
</feature>
<dbReference type="PANTHER" id="PTHR33209">
    <property type="entry name" value="PROTEASE 4"/>
    <property type="match status" value="1"/>
</dbReference>
<accession>A0A956RRD8</accession>
<dbReference type="InterPro" id="IPR002142">
    <property type="entry name" value="Peptidase_S49"/>
</dbReference>
<feature type="non-terminal residue" evidence="6">
    <location>
        <position position="1"/>
    </location>
</feature>
<comment type="similarity">
    <text evidence="1">Belongs to the peptidase S49 family.</text>
</comment>
<dbReference type="InterPro" id="IPR004635">
    <property type="entry name" value="Pept_S49_SppA"/>
</dbReference>
<keyword evidence="3" id="KW-0378">Hydrolase</keyword>
<dbReference type="InterPro" id="IPR029045">
    <property type="entry name" value="ClpP/crotonase-like_dom_sf"/>
</dbReference>
<evidence type="ECO:0000259" key="5">
    <source>
        <dbReference type="Pfam" id="PF01343"/>
    </source>
</evidence>
<dbReference type="Pfam" id="PF01343">
    <property type="entry name" value="Peptidase_S49"/>
    <property type="match status" value="1"/>
</dbReference>
<evidence type="ECO:0000313" key="6">
    <source>
        <dbReference type="EMBL" id="MCA9729477.1"/>
    </source>
</evidence>
<dbReference type="EMBL" id="JAGQHR010000712">
    <property type="protein sequence ID" value="MCA9729477.1"/>
    <property type="molecule type" value="Genomic_DNA"/>
</dbReference>
<dbReference type="PANTHER" id="PTHR33209:SF1">
    <property type="entry name" value="PEPTIDASE S49 DOMAIN-CONTAINING PROTEIN"/>
    <property type="match status" value="1"/>
</dbReference>
<dbReference type="GO" id="GO:0006508">
    <property type="term" value="P:proteolysis"/>
    <property type="evidence" value="ECO:0007669"/>
    <property type="project" value="UniProtKB-KW"/>
</dbReference>
<keyword evidence="2" id="KW-0645">Protease</keyword>
<gene>
    <name evidence="6" type="primary">sppA</name>
    <name evidence="6" type="ORF">KC729_17450</name>
</gene>
<comment type="caution">
    <text evidence="6">The sequence shown here is derived from an EMBL/GenBank/DDBJ whole genome shotgun (WGS) entry which is preliminary data.</text>
</comment>
<name>A0A956RRD8_UNCEI</name>
<protein>
    <submittedName>
        <fullName evidence="6">Signal peptide peptidase SppA</fullName>
    </submittedName>
</protein>
<dbReference type="Proteomes" id="UP000697710">
    <property type="component" value="Unassembled WGS sequence"/>
</dbReference>
<evidence type="ECO:0000256" key="1">
    <source>
        <dbReference type="ARBA" id="ARBA00008683"/>
    </source>
</evidence>
<evidence type="ECO:0000256" key="2">
    <source>
        <dbReference type="ARBA" id="ARBA00022670"/>
    </source>
</evidence>
<dbReference type="InterPro" id="IPR047272">
    <property type="entry name" value="S49_SppA_C"/>
</dbReference>
<evidence type="ECO:0000313" key="7">
    <source>
        <dbReference type="Proteomes" id="UP000697710"/>
    </source>
</evidence>
<reference evidence="6" key="2">
    <citation type="journal article" date="2021" name="Microbiome">
        <title>Successional dynamics and alternative stable states in a saline activated sludge microbial community over 9 years.</title>
        <authorList>
            <person name="Wang Y."/>
            <person name="Ye J."/>
            <person name="Ju F."/>
            <person name="Liu L."/>
            <person name="Boyd J.A."/>
            <person name="Deng Y."/>
            <person name="Parks D.H."/>
            <person name="Jiang X."/>
            <person name="Yin X."/>
            <person name="Woodcroft B.J."/>
            <person name="Tyson G.W."/>
            <person name="Hugenholtz P."/>
            <person name="Polz M.F."/>
            <person name="Zhang T."/>
        </authorList>
    </citation>
    <scope>NUCLEOTIDE SEQUENCE</scope>
    <source>
        <strain evidence="6">HKST-UBA01</strain>
    </source>
</reference>
<dbReference type="NCBIfam" id="TIGR00706">
    <property type="entry name" value="SppA_dom"/>
    <property type="match status" value="1"/>
</dbReference>
<evidence type="ECO:0000256" key="4">
    <source>
        <dbReference type="ARBA" id="ARBA00022825"/>
    </source>
</evidence>
<evidence type="ECO:0000256" key="3">
    <source>
        <dbReference type="ARBA" id="ARBA00022801"/>
    </source>
</evidence>
<dbReference type="Gene3D" id="3.90.226.10">
    <property type="entry name" value="2-enoyl-CoA Hydratase, Chain A, domain 1"/>
    <property type="match status" value="2"/>
</dbReference>
<keyword evidence="4" id="KW-0720">Serine protease</keyword>
<sequence length="364" mass="39050">ARSMTPGAVQALIDRAPLNGDEALSGGLVDGLLYRDQLEDSLRAELGDDVDSIPIDDYLERLHRHTGRSHAQKIALVYGYGGVARGASSSDAVGGEPVMGAATVGDALDEALEDDDVAAIVFRVSSPGGSYVASDAIWRETLRCQEYDKPLVVSMGDYAASGGYFVSMNADHIVADPATLTGSIGVFGGKLVLTGLMDKIGVSFDQLSTGAHASMFSANRDYTEEEWKELNTWLDRVYADFTQKVADGRDLPVDRVREIAKGHVWTGQDALDLGLVDELGGLDTAIERAAGLADLGPDDYSVAVYPAPKSTWDLLMDRRAFRTALEAWQEGVSLMRRARPLVALLEAPAPLEAPRLRDQTLGGH</sequence>
<dbReference type="SUPFAM" id="SSF52096">
    <property type="entry name" value="ClpP/crotonase"/>
    <property type="match status" value="1"/>
</dbReference>